<comment type="subcellular location">
    <subcellularLocation>
        <location evidence="1 7">Cell membrane</location>
        <topology evidence="1 7">Multi-pass membrane protein</topology>
    </subcellularLocation>
</comment>
<evidence type="ECO:0000256" key="5">
    <source>
        <dbReference type="ARBA" id="ARBA00022989"/>
    </source>
</evidence>
<dbReference type="RefSeq" id="WP_128777348.1">
    <property type="nucleotide sequence ID" value="NZ_RYFI01000008.1"/>
</dbReference>
<feature type="transmembrane region" description="Helical" evidence="7">
    <location>
        <begin position="46"/>
        <end position="64"/>
    </location>
</feature>
<dbReference type="GO" id="GO:0005886">
    <property type="term" value="C:plasma membrane"/>
    <property type="evidence" value="ECO:0007669"/>
    <property type="project" value="UniProtKB-SubCell"/>
</dbReference>
<organism evidence="8 9">
    <name type="scientific">Hansschlegelia zhihuaiae</name>
    <dbReference type="NCBI Taxonomy" id="405005"/>
    <lineage>
        <taxon>Bacteria</taxon>
        <taxon>Pseudomonadati</taxon>
        <taxon>Pseudomonadota</taxon>
        <taxon>Alphaproteobacteria</taxon>
        <taxon>Hyphomicrobiales</taxon>
        <taxon>Methylopilaceae</taxon>
        <taxon>Hansschlegelia</taxon>
    </lineage>
</organism>
<evidence type="ECO:0000313" key="8">
    <source>
        <dbReference type="EMBL" id="RXF73517.1"/>
    </source>
</evidence>
<accession>A0A4Q0MIM7</accession>
<evidence type="ECO:0000256" key="2">
    <source>
        <dbReference type="ARBA" id="ARBA00009784"/>
    </source>
</evidence>
<name>A0A4Q0MIM7_9HYPH</name>
<dbReference type="OrthoDB" id="21094at2"/>
<feature type="transmembrane region" description="Helical" evidence="7">
    <location>
        <begin position="149"/>
        <end position="170"/>
    </location>
</feature>
<keyword evidence="3" id="KW-1003">Cell membrane</keyword>
<dbReference type="NCBIfam" id="TIGR00427">
    <property type="entry name" value="NAAT family transporter"/>
    <property type="match status" value="1"/>
</dbReference>
<comment type="similarity">
    <text evidence="2 7">Belongs to the UPF0056 (MarC) family.</text>
</comment>
<comment type="caution">
    <text evidence="8">The sequence shown here is derived from an EMBL/GenBank/DDBJ whole genome shotgun (WGS) entry which is preliminary data.</text>
</comment>
<feature type="transmembrane region" description="Helical" evidence="7">
    <location>
        <begin position="12"/>
        <end position="34"/>
    </location>
</feature>
<evidence type="ECO:0000256" key="3">
    <source>
        <dbReference type="ARBA" id="ARBA00022475"/>
    </source>
</evidence>
<dbReference type="PANTHER" id="PTHR33508:SF1">
    <property type="entry name" value="UPF0056 MEMBRANE PROTEIN YHCE"/>
    <property type="match status" value="1"/>
</dbReference>
<evidence type="ECO:0000313" key="9">
    <source>
        <dbReference type="Proteomes" id="UP000289708"/>
    </source>
</evidence>
<evidence type="ECO:0000256" key="7">
    <source>
        <dbReference type="RuleBase" id="RU362048"/>
    </source>
</evidence>
<evidence type="ECO:0000256" key="1">
    <source>
        <dbReference type="ARBA" id="ARBA00004651"/>
    </source>
</evidence>
<evidence type="ECO:0000256" key="6">
    <source>
        <dbReference type="ARBA" id="ARBA00023136"/>
    </source>
</evidence>
<keyword evidence="5 7" id="KW-1133">Transmembrane helix</keyword>
<keyword evidence="9" id="KW-1185">Reference proteome</keyword>
<sequence length="224" mass="23246">MGWWVDVLQSFLLAGSALFSIVNPIGGALLFAQVTGGRTHAERVTLARRVGIYSAIVMLGALWLGAYLLAFFGITIAALRIAGGLVVATTGWRLLSAPEAQEQRKQQQAEGAKDSDDIAFFPLTMPLTTGPGTISVAIALGANRPAEGAALAAFAIGVSAATAAISAAIWLSYSWADWITGLIGPSGVRIIARFAAFILLCVGVQITLNGVLDVFRIAGIGHPA</sequence>
<dbReference type="InterPro" id="IPR002771">
    <property type="entry name" value="Multi_antbiot-R_MarC"/>
</dbReference>
<proteinExistence type="inferred from homology"/>
<evidence type="ECO:0000256" key="4">
    <source>
        <dbReference type="ARBA" id="ARBA00022692"/>
    </source>
</evidence>
<reference evidence="8 9" key="1">
    <citation type="submission" date="2018-12" db="EMBL/GenBank/DDBJ databases">
        <title>bacterium Hansschlegelia zhihuaiae S113.</title>
        <authorList>
            <person name="He J."/>
        </authorList>
    </citation>
    <scope>NUCLEOTIDE SEQUENCE [LARGE SCALE GENOMIC DNA]</scope>
    <source>
        <strain evidence="8 9">S 113</strain>
    </source>
</reference>
<dbReference type="PANTHER" id="PTHR33508">
    <property type="entry name" value="UPF0056 MEMBRANE PROTEIN YHCE"/>
    <property type="match status" value="1"/>
</dbReference>
<dbReference type="Proteomes" id="UP000289708">
    <property type="component" value="Unassembled WGS sequence"/>
</dbReference>
<dbReference type="Pfam" id="PF01914">
    <property type="entry name" value="MarC"/>
    <property type="match status" value="1"/>
</dbReference>
<dbReference type="EMBL" id="RYFI01000008">
    <property type="protein sequence ID" value="RXF73517.1"/>
    <property type="molecule type" value="Genomic_DNA"/>
</dbReference>
<dbReference type="AlphaFoldDB" id="A0A4Q0MIM7"/>
<protein>
    <recommendedName>
        <fullName evidence="7">UPF0056 membrane protein</fullName>
    </recommendedName>
</protein>
<gene>
    <name evidence="8" type="ORF">EK403_10005</name>
</gene>
<keyword evidence="4 7" id="KW-0812">Transmembrane</keyword>
<comment type="caution">
    <text evidence="7">Lacks conserved residue(s) required for the propagation of feature annotation.</text>
</comment>
<feature type="transmembrane region" description="Helical" evidence="7">
    <location>
        <begin position="190"/>
        <end position="212"/>
    </location>
</feature>
<keyword evidence="6 7" id="KW-0472">Membrane</keyword>